<dbReference type="Gene3D" id="3.10.10.10">
    <property type="entry name" value="HIV Type 1 Reverse Transcriptase, subunit A, domain 1"/>
    <property type="match status" value="1"/>
</dbReference>
<sequence length="128" mass="14891">MDESFPEIDSEPTLFDFEEIKESSSLIDKLNEQQIQELHDLLLEVSKIFSNKPDKTHLVTHEIQLIENTPIHCKPYRISPTQTEILKTGIDKMLRHKKIEIGVSDYTSPMILVEVTGRDPRPCIDYRK</sequence>
<name>A0A4Y2H7M9_ARAVE</name>
<evidence type="ECO:0000313" key="1">
    <source>
        <dbReference type="EMBL" id="GBM60314.1"/>
    </source>
</evidence>
<dbReference type="GO" id="GO:0071897">
    <property type="term" value="P:DNA biosynthetic process"/>
    <property type="evidence" value="ECO:0007669"/>
    <property type="project" value="UniProtKB-ARBA"/>
</dbReference>
<proteinExistence type="predicted"/>
<dbReference type="OrthoDB" id="6434338at2759"/>
<comment type="caution">
    <text evidence="1">The sequence shown here is derived from an EMBL/GenBank/DDBJ whole genome shotgun (WGS) entry which is preliminary data.</text>
</comment>
<dbReference type="InterPro" id="IPR043502">
    <property type="entry name" value="DNA/RNA_pol_sf"/>
</dbReference>
<dbReference type="AlphaFoldDB" id="A0A4Y2H7M9"/>
<dbReference type="Proteomes" id="UP000499080">
    <property type="component" value="Unassembled WGS sequence"/>
</dbReference>
<evidence type="ECO:0000313" key="2">
    <source>
        <dbReference type="Proteomes" id="UP000499080"/>
    </source>
</evidence>
<organism evidence="1 2">
    <name type="scientific">Araneus ventricosus</name>
    <name type="common">Orbweaver spider</name>
    <name type="synonym">Epeira ventricosa</name>
    <dbReference type="NCBI Taxonomy" id="182803"/>
    <lineage>
        <taxon>Eukaryota</taxon>
        <taxon>Metazoa</taxon>
        <taxon>Ecdysozoa</taxon>
        <taxon>Arthropoda</taxon>
        <taxon>Chelicerata</taxon>
        <taxon>Arachnida</taxon>
        <taxon>Araneae</taxon>
        <taxon>Araneomorphae</taxon>
        <taxon>Entelegynae</taxon>
        <taxon>Araneoidea</taxon>
        <taxon>Araneidae</taxon>
        <taxon>Araneus</taxon>
    </lineage>
</organism>
<reference evidence="1 2" key="1">
    <citation type="journal article" date="2019" name="Sci. Rep.">
        <title>Orb-weaving spider Araneus ventricosus genome elucidates the spidroin gene catalogue.</title>
        <authorList>
            <person name="Kono N."/>
            <person name="Nakamura H."/>
            <person name="Ohtoshi R."/>
            <person name="Moran D.A.P."/>
            <person name="Shinohara A."/>
            <person name="Yoshida Y."/>
            <person name="Fujiwara M."/>
            <person name="Mori M."/>
            <person name="Tomita M."/>
            <person name="Arakawa K."/>
        </authorList>
    </citation>
    <scope>NUCLEOTIDE SEQUENCE [LARGE SCALE GENOMIC DNA]</scope>
</reference>
<keyword evidence="2" id="KW-1185">Reference proteome</keyword>
<protein>
    <submittedName>
        <fullName evidence="1">Uncharacterized protein</fullName>
    </submittedName>
</protein>
<accession>A0A4Y2H7M9</accession>
<dbReference type="SUPFAM" id="SSF56672">
    <property type="entry name" value="DNA/RNA polymerases"/>
    <property type="match status" value="1"/>
</dbReference>
<gene>
    <name evidence="1" type="ORF">AVEN_108102_1</name>
</gene>
<dbReference type="EMBL" id="BGPR01001719">
    <property type="protein sequence ID" value="GBM60314.1"/>
    <property type="molecule type" value="Genomic_DNA"/>
</dbReference>